<proteinExistence type="predicted"/>
<dbReference type="Proteomes" id="UP000269721">
    <property type="component" value="Unassembled WGS sequence"/>
</dbReference>
<evidence type="ECO:0000313" key="3">
    <source>
        <dbReference type="Proteomes" id="UP000269721"/>
    </source>
</evidence>
<organism evidence="2 3">
    <name type="scientific">Blyttiomyces helicus</name>
    <dbReference type="NCBI Taxonomy" id="388810"/>
    <lineage>
        <taxon>Eukaryota</taxon>
        <taxon>Fungi</taxon>
        <taxon>Fungi incertae sedis</taxon>
        <taxon>Chytridiomycota</taxon>
        <taxon>Chytridiomycota incertae sedis</taxon>
        <taxon>Chytridiomycetes</taxon>
        <taxon>Chytridiomycetes incertae sedis</taxon>
        <taxon>Blyttiomyces</taxon>
    </lineage>
</organism>
<feature type="transmembrane region" description="Helical" evidence="1">
    <location>
        <begin position="73"/>
        <end position="94"/>
    </location>
</feature>
<dbReference type="PANTHER" id="PTHR34993:SF1">
    <property type="entry name" value="TRANSMEMBRANE PROTEIN"/>
    <property type="match status" value="1"/>
</dbReference>
<sequence>MCMHTFSPRHPTHPDSADLEASISQSTYNSTACRSCGFNISTCPITATLCPTVSDLRLDVDPSLSCSSEIYPYYVPGATLVFLAITIGIPAMYFRMVQIATRAIHHIPESMAGGMLQTHGARVKAADASGNGLRWRFWMGITGVSSKGLFSPFSYRW</sequence>
<keyword evidence="3" id="KW-1185">Reference proteome</keyword>
<dbReference type="OrthoDB" id="2152608at2759"/>
<keyword evidence="1" id="KW-0472">Membrane</keyword>
<evidence type="ECO:0000313" key="2">
    <source>
        <dbReference type="EMBL" id="RKO83182.1"/>
    </source>
</evidence>
<dbReference type="EMBL" id="ML001557">
    <property type="protein sequence ID" value="RKO83182.1"/>
    <property type="molecule type" value="Genomic_DNA"/>
</dbReference>
<evidence type="ECO:0000256" key="1">
    <source>
        <dbReference type="SAM" id="Phobius"/>
    </source>
</evidence>
<accession>A0A4P9VVM5</accession>
<dbReference type="AlphaFoldDB" id="A0A4P9VVM5"/>
<reference evidence="3" key="1">
    <citation type="journal article" date="2018" name="Nat. Microbiol.">
        <title>Leveraging single-cell genomics to expand the fungal tree of life.</title>
        <authorList>
            <person name="Ahrendt S.R."/>
            <person name="Quandt C.A."/>
            <person name="Ciobanu D."/>
            <person name="Clum A."/>
            <person name="Salamov A."/>
            <person name="Andreopoulos B."/>
            <person name="Cheng J.F."/>
            <person name="Woyke T."/>
            <person name="Pelin A."/>
            <person name="Henrissat B."/>
            <person name="Reynolds N.K."/>
            <person name="Benny G.L."/>
            <person name="Smith M.E."/>
            <person name="James T.Y."/>
            <person name="Grigoriev I.V."/>
        </authorList>
    </citation>
    <scope>NUCLEOTIDE SEQUENCE [LARGE SCALE GENOMIC DNA]</scope>
</reference>
<keyword evidence="1" id="KW-1133">Transmembrane helix</keyword>
<keyword evidence="1" id="KW-0812">Transmembrane</keyword>
<dbReference type="PANTHER" id="PTHR34993">
    <property type="entry name" value="TRANSMEMBRANE PROTEIN"/>
    <property type="match status" value="1"/>
</dbReference>
<name>A0A4P9VVM5_9FUNG</name>
<protein>
    <submittedName>
        <fullName evidence="2">Uncharacterized protein</fullName>
    </submittedName>
</protein>
<gene>
    <name evidence="2" type="ORF">BDK51DRAFT_45266</name>
</gene>